<feature type="region of interest" description="Disordered" evidence="4">
    <location>
        <begin position="32"/>
        <end position="60"/>
    </location>
</feature>
<dbReference type="Gene3D" id="3.90.550.10">
    <property type="entry name" value="Spore Coat Polysaccharide Biosynthesis Protein SpsA, Chain A"/>
    <property type="match status" value="1"/>
</dbReference>
<evidence type="ECO:0008006" key="7">
    <source>
        <dbReference type="Google" id="ProtNLM"/>
    </source>
</evidence>
<sequence>MEACEIQPSGAWGAGEPEPFAALAELVRRARAEPPSPGALGPEPLRPGDLAALPGSGSPEEARVRRMGEAAIARGEVGCVVVAGGAGTRFGGCVKALVPVLGGRTFLDLKLEDARRAARRAGGRVPVAVMTSPLTHAAIAAHLARRGAHGEVVLFTQRMLPRVTPEGEVVRDAGGAPSLAPAGHGDFFRALRESGAGEALRRRGVRHLCFSNVDNLAATVDARVVGVHLSLGRAMTVEVTRRRSPCGGLDAGAAPVRAGGRLLLLEKVDPTAHPLISTNNLLFELAPLLDEPFTLPWRAVEKTVGGRRVLQLEQVTAEVTTLARPDGRPVLPVAFVEVPRDDPGASRFEPVKAREDLARVAARLRRRFPAE</sequence>
<dbReference type="Proteomes" id="UP001162734">
    <property type="component" value="Chromosome"/>
</dbReference>
<dbReference type="SUPFAM" id="SSF53448">
    <property type="entry name" value="Nucleotide-diphospho-sugar transferases"/>
    <property type="match status" value="1"/>
</dbReference>
<dbReference type="PANTHER" id="PTHR11952:SF2">
    <property type="entry name" value="LD24639P"/>
    <property type="match status" value="1"/>
</dbReference>
<keyword evidence="2" id="KW-0808">Transferase</keyword>
<evidence type="ECO:0000313" key="6">
    <source>
        <dbReference type="Proteomes" id="UP001162734"/>
    </source>
</evidence>
<proteinExistence type="inferred from homology"/>
<keyword evidence="3" id="KW-0548">Nucleotidyltransferase</keyword>
<accession>A0ABN6N7X7</accession>
<keyword evidence="6" id="KW-1185">Reference proteome</keyword>
<dbReference type="RefSeq" id="WP_248345452.1">
    <property type="nucleotide sequence ID" value="NZ_AP025592.1"/>
</dbReference>
<dbReference type="Pfam" id="PF01704">
    <property type="entry name" value="UDPGP"/>
    <property type="match status" value="1"/>
</dbReference>
<evidence type="ECO:0000256" key="3">
    <source>
        <dbReference type="ARBA" id="ARBA00022695"/>
    </source>
</evidence>
<reference evidence="6" key="1">
    <citation type="journal article" date="2022" name="Int. J. Syst. Evol. Microbiol.">
        <title>Anaeromyxobacter oryzae sp. nov., Anaeromyxobacter diazotrophicus sp. nov. and Anaeromyxobacter paludicola sp. nov., isolated from paddy soils.</title>
        <authorList>
            <person name="Itoh H."/>
            <person name="Xu Z."/>
            <person name="Mise K."/>
            <person name="Masuda Y."/>
            <person name="Ushijima N."/>
            <person name="Hayakawa C."/>
            <person name="Shiratori Y."/>
            <person name="Senoo K."/>
        </authorList>
    </citation>
    <scope>NUCLEOTIDE SEQUENCE [LARGE SCALE GENOMIC DNA]</scope>
    <source>
        <strain evidence="6">Red630</strain>
    </source>
</reference>
<dbReference type="InterPro" id="IPR039741">
    <property type="entry name" value="UDP-sugar_pyrophosphorylase"/>
</dbReference>
<protein>
    <recommendedName>
        <fullName evidence="7">UTP--glucose-1-phosphate uridylyltransferase</fullName>
    </recommendedName>
</protein>
<dbReference type="PANTHER" id="PTHR11952">
    <property type="entry name" value="UDP- GLUCOSE PYROPHOSPHORYLASE"/>
    <property type="match status" value="1"/>
</dbReference>
<evidence type="ECO:0000256" key="2">
    <source>
        <dbReference type="ARBA" id="ARBA00022679"/>
    </source>
</evidence>
<dbReference type="InterPro" id="IPR029044">
    <property type="entry name" value="Nucleotide-diphossugar_trans"/>
</dbReference>
<name>A0ABN6N7X7_9BACT</name>
<dbReference type="EMBL" id="AP025592">
    <property type="protein sequence ID" value="BDG08268.1"/>
    <property type="molecule type" value="Genomic_DNA"/>
</dbReference>
<organism evidence="5 6">
    <name type="scientific">Anaeromyxobacter paludicola</name>
    <dbReference type="NCBI Taxonomy" id="2918171"/>
    <lineage>
        <taxon>Bacteria</taxon>
        <taxon>Pseudomonadati</taxon>
        <taxon>Myxococcota</taxon>
        <taxon>Myxococcia</taxon>
        <taxon>Myxococcales</taxon>
        <taxon>Cystobacterineae</taxon>
        <taxon>Anaeromyxobacteraceae</taxon>
        <taxon>Anaeromyxobacter</taxon>
    </lineage>
</organism>
<evidence type="ECO:0000313" key="5">
    <source>
        <dbReference type="EMBL" id="BDG08268.1"/>
    </source>
</evidence>
<dbReference type="InterPro" id="IPR002618">
    <property type="entry name" value="UDPGP_fam"/>
</dbReference>
<comment type="similarity">
    <text evidence="1">Belongs to the UDPGP type 1 family.</text>
</comment>
<evidence type="ECO:0000256" key="1">
    <source>
        <dbReference type="ARBA" id="ARBA00010401"/>
    </source>
</evidence>
<gene>
    <name evidence="5" type="ORF">AMPC_13810</name>
</gene>
<evidence type="ECO:0000256" key="4">
    <source>
        <dbReference type="SAM" id="MobiDB-lite"/>
    </source>
</evidence>